<proteinExistence type="inferred from homology"/>
<dbReference type="HAMAP" id="MF_01161">
    <property type="entry name" value="tRNA_Ile_lys_synt"/>
    <property type="match status" value="1"/>
</dbReference>
<dbReference type="EC" id="6.3.4.19" evidence="6"/>
<name>A0ABT3P276_9PROT</name>
<keyword evidence="4 6" id="KW-0067">ATP-binding</keyword>
<dbReference type="RefSeq" id="WP_301592781.1">
    <property type="nucleotide sequence ID" value="NZ_JAPFQI010000044.1"/>
</dbReference>
<evidence type="ECO:0000256" key="6">
    <source>
        <dbReference type="HAMAP-Rule" id="MF_01161"/>
    </source>
</evidence>
<comment type="catalytic activity">
    <reaction evidence="5 6">
        <text>cytidine(34) in tRNA(Ile2) + L-lysine + ATP = lysidine(34) in tRNA(Ile2) + AMP + diphosphate + H(+)</text>
        <dbReference type="Rhea" id="RHEA:43744"/>
        <dbReference type="Rhea" id="RHEA-COMP:10625"/>
        <dbReference type="Rhea" id="RHEA-COMP:10670"/>
        <dbReference type="ChEBI" id="CHEBI:15378"/>
        <dbReference type="ChEBI" id="CHEBI:30616"/>
        <dbReference type="ChEBI" id="CHEBI:32551"/>
        <dbReference type="ChEBI" id="CHEBI:33019"/>
        <dbReference type="ChEBI" id="CHEBI:82748"/>
        <dbReference type="ChEBI" id="CHEBI:83665"/>
        <dbReference type="ChEBI" id="CHEBI:456215"/>
        <dbReference type="EC" id="6.3.4.19"/>
    </reaction>
</comment>
<comment type="caution">
    <text evidence="8">The sequence shown here is derived from an EMBL/GenBank/DDBJ whole genome shotgun (WGS) entry which is preliminary data.</text>
</comment>
<evidence type="ECO:0000256" key="3">
    <source>
        <dbReference type="ARBA" id="ARBA00022741"/>
    </source>
</evidence>
<evidence type="ECO:0000259" key="7">
    <source>
        <dbReference type="Pfam" id="PF01171"/>
    </source>
</evidence>
<dbReference type="Pfam" id="PF01171">
    <property type="entry name" value="ATP_bind_3"/>
    <property type="match status" value="1"/>
</dbReference>
<reference evidence="8 9" key="1">
    <citation type="submission" date="2022-10" db="EMBL/GenBank/DDBJ databases">
        <title>Roseococcus glaciei nov., sp. nov., isolated from glacier.</title>
        <authorList>
            <person name="Liu Q."/>
            <person name="Xin Y.-H."/>
        </authorList>
    </citation>
    <scope>NUCLEOTIDE SEQUENCE [LARGE SCALE GENOMIC DNA]</scope>
    <source>
        <strain evidence="8 9">MDT2-1-1</strain>
    </source>
</reference>
<comment type="domain">
    <text evidence="6">The N-terminal region contains the highly conserved SGGXDS motif, predicted to be a P-loop motif involved in ATP binding.</text>
</comment>
<dbReference type="CDD" id="cd01992">
    <property type="entry name" value="TilS_N"/>
    <property type="match status" value="1"/>
</dbReference>
<dbReference type="Gene3D" id="3.40.50.620">
    <property type="entry name" value="HUPs"/>
    <property type="match status" value="1"/>
</dbReference>
<keyword evidence="1 6" id="KW-0436">Ligase</keyword>
<feature type="domain" description="tRNA(Ile)-lysidine/2-thiocytidine synthase N-terminal" evidence="7">
    <location>
        <begin position="25"/>
        <end position="199"/>
    </location>
</feature>
<evidence type="ECO:0000256" key="2">
    <source>
        <dbReference type="ARBA" id="ARBA00022694"/>
    </source>
</evidence>
<evidence type="ECO:0000256" key="1">
    <source>
        <dbReference type="ARBA" id="ARBA00022598"/>
    </source>
</evidence>
<evidence type="ECO:0000313" key="9">
    <source>
        <dbReference type="Proteomes" id="UP001526430"/>
    </source>
</evidence>
<dbReference type="Proteomes" id="UP001526430">
    <property type="component" value="Unassembled WGS sequence"/>
</dbReference>
<organism evidence="8 9">
    <name type="scientific">Sabulicella glaciei</name>
    <dbReference type="NCBI Taxonomy" id="2984948"/>
    <lineage>
        <taxon>Bacteria</taxon>
        <taxon>Pseudomonadati</taxon>
        <taxon>Pseudomonadota</taxon>
        <taxon>Alphaproteobacteria</taxon>
        <taxon>Acetobacterales</taxon>
        <taxon>Acetobacteraceae</taxon>
        <taxon>Sabulicella</taxon>
    </lineage>
</organism>
<feature type="binding site" evidence="6">
    <location>
        <begin position="30"/>
        <end position="35"/>
    </location>
    <ligand>
        <name>ATP</name>
        <dbReference type="ChEBI" id="CHEBI:30616"/>
    </ligand>
</feature>
<keyword evidence="6" id="KW-0963">Cytoplasm</keyword>
<keyword evidence="3 6" id="KW-0547">Nucleotide-binding</keyword>
<gene>
    <name evidence="6 8" type="primary">tilS</name>
    <name evidence="8" type="ORF">OF850_23285</name>
</gene>
<dbReference type="InterPro" id="IPR011063">
    <property type="entry name" value="TilS/TtcA_N"/>
</dbReference>
<protein>
    <recommendedName>
        <fullName evidence="6">tRNA(Ile)-lysidine synthase</fullName>
        <ecNumber evidence="6">6.3.4.19</ecNumber>
    </recommendedName>
    <alternativeName>
        <fullName evidence="6">tRNA(Ile)-2-lysyl-cytidine synthase</fullName>
    </alternativeName>
    <alternativeName>
        <fullName evidence="6">tRNA(Ile)-lysidine synthetase</fullName>
    </alternativeName>
</protein>
<keyword evidence="2 6" id="KW-0819">tRNA processing</keyword>
<dbReference type="PANTHER" id="PTHR43033:SF1">
    <property type="entry name" value="TRNA(ILE)-LYSIDINE SYNTHASE-RELATED"/>
    <property type="match status" value="1"/>
</dbReference>
<comment type="similarity">
    <text evidence="6">Belongs to the tRNA(Ile)-lysidine synthase family.</text>
</comment>
<evidence type="ECO:0000256" key="5">
    <source>
        <dbReference type="ARBA" id="ARBA00048539"/>
    </source>
</evidence>
<dbReference type="InterPro" id="IPR012094">
    <property type="entry name" value="tRNA_Ile_lys_synt"/>
</dbReference>
<evidence type="ECO:0000313" key="8">
    <source>
        <dbReference type="EMBL" id="MCW8088506.1"/>
    </source>
</evidence>
<dbReference type="EMBL" id="JAPFQI010000044">
    <property type="protein sequence ID" value="MCW8088506.1"/>
    <property type="molecule type" value="Genomic_DNA"/>
</dbReference>
<sequence length="423" mass="43823">MPLAPVGEAEFAALMAPLGPFGPLVAVGCSGGPDSLALAWLAHRLRPGQVLALVVDHGLRAESAAEAAGTITQLEGRGIAARLLSLSLAAGAGMQERARAARRATLLGACRQAGALHLLLAHHLEDQRETLLMRALAGSGAWGLGGMVPVHPSVEALVLRPLLGLSRTRLRATCEAAGLTPVEDPSNRDPRFLRARLREAPSGLDPAPFARRRARMAREVAERLATAAAILPEGCARLDFAALGQDAVAALALARLVQAVGGGAHPAAPPALRRLLAAREGSLGGAMLRRDGWLLRETPAPPVPAEAGALWDGRFRLGAAAPGLSFGALGAEAARFRAARRDLPARALRALPALRDGEGRLVAAPHVPFSALPPGVLHPLRFAPRSGPVTECFGRGEPPCQSALDFLCSRISGCVAGEGERAT</sequence>
<dbReference type="InterPro" id="IPR014729">
    <property type="entry name" value="Rossmann-like_a/b/a_fold"/>
</dbReference>
<dbReference type="GO" id="GO:0032267">
    <property type="term" value="F:tRNA(Ile)-lysidine synthase activity"/>
    <property type="evidence" value="ECO:0007669"/>
    <property type="project" value="UniProtKB-EC"/>
</dbReference>
<dbReference type="InterPro" id="IPR012795">
    <property type="entry name" value="tRNA_Ile_lys_synt_N"/>
</dbReference>
<comment type="subcellular location">
    <subcellularLocation>
        <location evidence="6">Cytoplasm</location>
    </subcellularLocation>
</comment>
<evidence type="ECO:0000256" key="4">
    <source>
        <dbReference type="ARBA" id="ARBA00022840"/>
    </source>
</evidence>
<comment type="function">
    <text evidence="6">Ligates lysine onto the cytidine present at position 34 of the AUA codon-specific tRNA(Ile) that contains the anticodon CAU, in an ATP-dependent manner. Cytidine is converted to lysidine, thus changing the amino acid specificity of the tRNA from methionine to isoleucine.</text>
</comment>
<dbReference type="NCBIfam" id="TIGR02432">
    <property type="entry name" value="lysidine_TilS_N"/>
    <property type="match status" value="1"/>
</dbReference>
<dbReference type="SUPFAM" id="SSF52402">
    <property type="entry name" value="Adenine nucleotide alpha hydrolases-like"/>
    <property type="match status" value="1"/>
</dbReference>
<keyword evidence="9" id="KW-1185">Reference proteome</keyword>
<accession>A0ABT3P276</accession>
<dbReference type="PANTHER" id="PTHR43033">
    <property type="entry name" value="TRNA(ILE)-LYSIDINE SYNTHASE-RELATED"/>
    <property type="match status" value="1"/>
</dbReference>